<protein>
    <submittedName>
        <fullName evidence="1">Putative molybdenum carrier</fullName>
    </submittedName>
</protein>
<name>A0A011QUN1_9PROT</name>
<dbReference type="InterPro" id="IPR024755">
    <property type="entry name" value="cpYpsA"/>
</dbReference>
<dbReference type="SUPFAM" id="SSF102405">
    <property type="entry name" value="MCP/YpsA-like"/>
    <property type="match status" value="1"/>
</dbReference>
<dbReference type="Proteomes" id="UP000021816">
    <property type="component" value="Unassembled WGS sequence"/>
</dbReference>
<gene>
    <name evidence="1" type="ORF">AW10_00360</name>
</gene>
<dbReference type="STRING" id="1454003.AW10_00360"/>
<accession>A0A011QUN1</accession>
<dbReference type="EMBL" id="JEMX01000010">
    <property type="protein sequence ID" value="EXI82574.1"/>
    <property type="molecule type" value="Genomic_DNA"/>
</dbReference>
<dbReference type="PATRIC" id="fig|1454003.3.peg.367"/>
<dbReference type="AlphaFoldDB" id="A0A011QUN1"/>
<reference evidence="1 2" key="1">
    <citation type="submission" date="2014-02" db="EMBL/GenBank/DDBJ databases">
        <title>Expanding our view of genomic diversity in Candidatus Accumulibacter clades.</title>
        <authorList>
            <person name="Skennerton C.T."/>
            <person name="Barr J.J."/>
            <person name="Slater F.R."/>
            <person name="Bond P.L."/>
            <person name="Tyson G.W."/>
        </authorList>
    </citation>
    <scope>NUCLEOTIDE SEQUENCE [LARGE SCALE GENOMIC DNA]</scope>
    <source>
        <strain evidence="2">BA-92</strain>
    </source>
</reference>
<evidence type="ECO:0000313" key="1">
    <source>
        <dbReference type="EMBL" id="EXI82574.1"/>
    </source>
</evidence>
<dbReference type="Gene3D" id="3.40.50.450">
    <property type="match status" value="1"/>
</dbReference>
<comment type="caution">
    <text evidence="1">The sequence shown here is derived from an EMBL/GenBank/DDBJ whole genome shotgun (WGS) entry which is preliminary data.</text>
</comment>
<dbReference type="Pfam" id="PF12694">
    <property type="entry name" value="cpYpsA"/>
    <property type="match status" value="1"/>
</dbReference>
<proteinExistence type="predicted"/>
<evidence type="ECO:0000313" key="2">
    <source>
        <dbReference type="Proteomes" id="UP000021816"/>
    </source>
</evidence>
<sequence length="307" mass="34339">MGSMNHEPERQFPVRYTIMPDYGGAYGWINREGTDALGPNHADTCGWGGDHPISEELQESFAAWQTEFERAQNDWEAGIALLDWPRFHERGMALARRLKAELGDVARIYYEKPVEDPNQRVNERVEILADGTVVEAVFPRRLQTSLPDWLPNTVVSGGQTGVDRAALDWACNHRIPHGGWCPQGRRASDGPPSAKYQLRETESAGYRQRTKLNVQDSDATLILNVGELDGGTLQTLQFAERMGKPHRVVQLDQCVPAEPADRITQWLIAGRINTLNVAGPREEKRPGIYALALSVLDRCMASQEEKA</sequence>
<organism evidence="1 2">
    <name type="scientific">Candidatus Accumulibacter appositus</name>
    <dbReference type="NCBI Taxonomy" id="1454003"/>
    <lineage>
        <taxon>Bacteria</taxon>
        <taxon>Pseudomonadati</taxon>
        <taxon>Pseudomonadota</taxon>
        <taxon>Betaproteobacteria</taxon>
        <taxon>Candidatus Accumulibacter</taxon>
    </lineage>
</organism>